<dbReference type="PANTHER" id="PTHR11969">
    <property type="entry name" value="MAX DIMERIZATION, MAD"/>
    <property type="match status" value="1"/>
</dbReference>
<dbReference type="EMBL" id="JARBDR010000440">
    <property type="protein sequence ID" value="KAJ8313025.1"/>
    <property type="molecule type" value="Genomic_DNA"/>
</dbReference>
<comment type="caution">
    <text evidence="9">The sequence shown here is derived from an EMBL/GenBank/DDBJ whole genome shotgun (WGS) entry which is preliminary data.</text>
</comment>
<keyword evidence="2" id="KW-0805">Transcription regulation</keyword>
<dbReference type="Pfam" id="PF00010">
    <property type="entry name" value="HLH"/>
    <property type="match status" value="1"/>
</dbReference>
<dbReference type="SUPFAM" id="SSF47459">
    <property type="entry name" value="HLH, helix-loop-helix DNA-binding domain"/>
    <property type="match status" value="1"/>
</dbReference>
<dbReference type="InterPro" id="IPR036638">
    <property type="entry name" value="HLH_DNA-bd_sf"/>
</dbReference>
<feature type="region of interest" description="Disordered" evidence="7">
    <location>
        <begin position="23"/>
        <end position="63"/>
    </location>
</feature>
<keyword evidence="3" id="KW-0238">DNA-binding</keyword>
<comment type="subcellular location">
    <subcellularLocation>
        <location evidence="1">Nucleus</location>
    </subcellularLocation>
</comment>
<dbReference type="PANTHER" id="PTHR11969:SF99">
    <property type="entry name" value="MAX-BINDING PROTEIN MNT"/>
    <property type="match status" value="1"/>
</dbReference>
<keyword evidence="5" id="KW-0539">Nucleus</keyword>
<organism evidence="9 10">
    <name type="scientific">Tegillarca granosa</name>
    <name type="common">Malaysian cockle</name>
    <name type="synonym">Anadara granosa</name>
    <dbReference type="NCBI Taxonomy" id="220873"/>
    <lineage>
        <taxon>Eukaryota</taxon>
        <taxon>Metazoa</taxon>
        <taxon>Spiralia</taxon>
        <taxon>Lophotrochozoa</taxon>
        <taxon>Mollusca</taxon>
        <taxon>Bivalvia</taxon>
        <taxon>Autobranchia</taxon>
        <taxon>Pteriomorphia</taxon>
        <taxon>Arcoida</taxon>
        <taxon>Arcoidea</taxon>
        <taxon>Arcidae</taxon>
        <taxon>Tegillarca</taxon>
    </lineage>
</organism>
<proteinExistence type="predicted"/>
<evidence type="ECO:0000256" key="3">
    <source>
        <dbReference type="ARBA" id="ARBA00023125"/>
    </source>
</evidence>
<name>A0ABQ9F6K7_TEGGR</name>
<dbReference type="CDD" id="cd11402">
    <property type="entry name" value="bHLHzip_Mnt"/>
    <property type="match status" value="1"/>
</dbReference>
<evidence type="ECO:0000256" key="4">
    <source>
        <dbReference type="ARBA" id="ARBA00023163"/>
    </source>
</evidence>
<evidence type="ECO:0000256" key="1">
    <source>
        <dbReference type="ARBA" id="ARBA00004123"/>
    </source>
</evidence>
<reference evidence="9 10" key="1">
    <citation type="submission" date="2022-12" db="EMBL/GenBank/DDBJ databases">
        <title>Chromosome-level genome of Tegillarca granosa.</title>
        <authorList>
            <person name="Kim J."/>
        </authorList>
    </citation>
    <scope>NUCLEOTIDE SEQUENCE [LARGE SCALE GENOMIC DNA]</scope>
    <source>
        <strain evidence="9">Teg-2019</strain>
        <tissue evidence="9">Adductor muscle</tissue>
    </source>
</reference>
<dbReference type="Gene3D" id="4.10.280.10">
    <property type="entry name" value="Helix-loop-helix DNA-binding domain"/>
    <property type="match status" value="1"/>
</dbReference>
<evidence type="ECO:0000256" key="5">
    <source>
        <dbReference type="ARBA" id="ARBA00023242"/>
    </source>
</evidence>
<evidence type="ECO:0000256" key="6">
    <source>
        <dbReference type="SAM" id="Coils"/>
    </source>
</evidence>
<protein>
    <recommendedName>
        <fullName evidence="8">BHLH domain-containing protein</fullName>
    </recommendedName>
</protein>
<accession>A0ABQ9F6K7</accession>
<dbReference type="PROSITE" id="PS50888">
    <property type="entry name" value="BHLH"/>
    <property type="match status" value="1"/>
</dbReference>
<keyword evidence="6" id="KW-0175">Coiled coil</keyword>
<dbReference type="SMART" id="SM00353">
    <property type="entry name" value="HLH"/>
    <property type="match status" value="1"/>
</dbReference>
<keyword evidence="4" id="KW-0804">Transcription</keyword>
<evidence type="ECO:0000313" key="9">
    <source>
        <dbReference type="EMBL" id="KAJ8313025.1"/>
    </source>
</evidence>
<dbReference type="Proteomes" id="UP001217089">
    <property type="component" value="Unassembled WGS sequence"/>
</dbReference>
<evidence type="ECO:0000313" key="10">
    <source>
        <dbReference type="Proteomes" id="UP001217089"/>
    </source>
</evidence>
<keyword evidence="10" id="KW-1185">Reference proteome</keyword>
<evidence type="ECO:0000256" key="7">
    <source>
        <dbReference type="SAM" id="MobiDB-lite"/>
    </source>
</evidence>
<feature type="domain" description="BHLH" evidence="8">
    <location>
        <begin position="59"/>
        <end position="110"/>
    </location>
</feature>
<feature type="region of interest" description="Disordered" evidence="7">
    <location>
        <begin position="158"/>
        <end position="203"/>
    </location>
</feature>
<evidence type="ECO:0000259" key="8">
    <source>
        <dbReference type="PROSITE" id="PS50888"/>
    </source>
</evidence>
<evidence type="ECO:0000256" key="2">
    <source>
        <dbReference type="ARBA" id="ARBA00023015"/>
    </source>
</evidence>
<gene>
    <name evidence="9" type="ORF">KUTeg_010398</name>
</gene>
<sequence>MSTRLDNITLSCFADGRPRDVHGYARMSANDSDTSPDSSNSGRYRDEDGREKRRAGGAGTREVHNKLEKNRRAHLKECFECLKKQIPTLEDKRTSNLSILRGSLRYIQALRRKEKEYELEMQKLAREKISLQERIATLKSELTKMNIEVDINQWIKVPDEETDSNSTSTATEQGSPIVSDIDDDEDDDMDEENDEQPRNKKQMFSVKEVIKKTTADLAAAHKEVISSQGAMTVLKVAPPAYQQNMKNLPKQGIHAATTSVITMATSATTGTGHVTLQSQRPPVTQILAQTLNQKLVQKQRETVISGGDLVEKSPVAQILAQQLNKKTTKSVDKPPLQQMVVDNNPSPSHNLEILAQALSQRQVIQKPKNMEGTNTQQLIPSSLSSISTAGSTDHSDRTPVTQILAQQLNQRQMLQRQKSMDTTVTTTQTSLAKSVPQIVKSLSVRPSLSFTPINTQLMANPIHQLALNRLANIGTVPNQAAALTAIPTSTPTKTPAQPILVSNFHLASQLNAPPLAATTTTKMATTTATVTNTLATSSQKTPSSHNEAVTTVSQSLSATAVTAVPTIRPIIGTPGSHFMASPLTPLNALLAQTIPRTTMGAVLHTVPSSTVTYTTAGPNQTASIQQLMSLAQMAPGTQLFSPMTVVSPNGNLVTTGIPQAQLNNVLMTQPLLKQIPVLTPAGILQGGQLSQMIGQPVVKPFVVVSVPSITTTTAPPAASVAVTVAMTTTS</sequence>
<feature type="compositionally biased region" description="Acidic residues" evidence="7">
    <location>
        <begin position="180"/>
        <end position="194"/>
    </location>
</feature>
<dbReference type="InterPro" id="IPR011598">
    <property type="entry name" value="bHLH_dom"/>
</dbReference>
<feature type="compositionally biased region" description="Low complexity" evidence="7">
    <location>
        <begin position="28"/>
        <end position="41"/>
    </location>
</feature>
<feature type="coiled-coil region" evidence="6">
    <location>
        <begin position="107"/>
        <end position="148"/>
    </location>
</feature>
<feature type="region of interest" description="Disordered" evidence="7">
    <location>
        <begin position="326"/>
        <end position="348"/>
    </location>
</feature>
<feature type="compositionally biased region" description="Polar residues" evidence="7">
    <location>
        <begin position="164"/>
        <end position="176"/>
    </location>
</feature>